<feature type="domain" description="Heterokaryon incompatibility" evidence="2">
    <location>
        <begin position="89"/>
        <end position="190"/>
    </location>
</feature>
<feature type="compositionally biased region" description="Acidic residues" evidence="1">
    <location>
        <begin position="278"/>
        <end position="291"/>
    </location>
</feature>
<gene>
    <name evidence="3" type="ORF">CI238_00345</name>
</gene>
<dbReference type="PANTHER" id="PTHR33112:SF10">
    <property type="entry name" value="TOL"/>
    <property type="match status" value="1"/>
</dbReference>
<dbReference type="Pfam" id="PF06985">
    <property type="entry name" value="HET"/>
    <property type="match status" value="1"/>
</dbReference>
<accession>A0A167BIJ1</accession>
<proteinExistence type="predicted"/>
<evidence type="ECO:0000313" key="4">
    <source>
        <dbReference type="Proteomes" id="UP000076584"/>
    </source>
</evidence>
<dbReference type="Proteomes" id="UP000076584">
    <property type="component" value="Unassembled WGS sequence"/>
</dbReference>
<dbReference type="EMBL" id="LFIW01001670">
    <property type="protein sequence ID" value="KZL81380.1"/>
    <property type="molecule type" value="Genomic_DNA"/>
</dbReference>
<dbReference type="InterPro" id="IPR010730">
    <property type="entry name" value="HET"/>
</dbReference>
<comment type="caution">
    <text evidence="3">The sequence shown here is derived from an EMBL/GenBank/DDBJ whole genome shotgun (WGS) entry which is preliminary data.</text>
</comment>
<name>A0A167BIJ1_COLIC</name>
<dbReference type="PANTHER" id="PTHR33112">
    <property type="entry name" value="DOMAIN PROTEIN, PUTATIVE-RELATED"/>
    <property type="match status" value="1"/>
</dbReference>
<evidence type="ECO:0000259" key="2">
    <source>
        <dbReference type="Pfam" id="PF06985"/>
    </source>
</evidence>
<sequence length="713" mass="81492">MREKDFLNNTVVPLATKWLKDCIASYPSCGKPPRHCTVFCSDNSLLISDLEGQGLVATRLLFFPLYPPSDETDVVRLQLSESLSLDTRYVALSHRWGTNETCCTNKANLKEMIETGIQTSKLPATFREAVYVARGMGLSYIWIDSLCIVQDDKDDWKMEAQRMAVIYDNATCTIAANDGIDSNAGLFVQNPDLKSDNLLDSRAWVCQERMVSPRSLIFTGDSAVWECRECDASVSSPELKFRRARGAEETPTHPKDIFTYFRDWRLPLKEQEPARVVEDEDSYDEEGTDSQTEDISVDGIIYNAEIDSTSGRVIFHSGTMVPDSDSILLRDSTTNLSLEEAVRHTEDLTSTCSVEERETLRRGYSPEFPDSDYDYDGYPAYKGGLPGHDVNMAIFLEGRESSRPYAIYPDRLRESDPDPFGDFMVVVSDLDRPQRNYLPFLKTWWSFLSNYSLLSLTYGSDKFLAINGITTVAQRWSHLRSSFGLFYHFLEMELLWYVDPDGPPGGRQENWLVPTWSWASTRNGRVKNDMYTRMPFRGKLLIKPMITPGIGTAFDQPLPFVAWMARRYHTINVKGDLRKGVVTAVNGDNGKTRYPIVLDRTGSFSDEEVHDFRPDCAEDFPIGQPVNVLYMVWYHYDAKDLGLAKYIDIGLVFKQMKGETEITMHEEDVPRWVASEQRLLVRIGYLETTYPAESLREYSEFMSELTWYYARLA</sequence>
<feature type="region of interest" description="Disordered" evidence="1">
    <location>
        <begin position="272"/>
        <end position="291"/>
    </location>
</feature>
<organism evidence="3 4">
    <name type="scientific">Colletotrichum incanum</name>
    <name type="common">Soybean anthracnose fungus</name>
    <dbReference type="NCBI Taxonomy" id="1573173"/>
    <lineage>
        <taxon>Eukaryota</taxon>
        <taxon>Fungi</taxon>
        <taxon>Dikarya</taxon>
        <taxon>Ascomycota</taxon>
        <taxon>Pezizomycotina</taxon>
        <taxon>Sordariomycetes</taxon>
        <taxon>Hypocreomycetidae</taxon>
        <taxon>Glomerellales</taxon>
        <taxon>Glomerellaceae</taxon>
        <taxon>Colletotrichum</taxon>
        <taxon>Colletotrichum spaethianum species complex</taxon>
    </lineage>
</organism>
<protein>
    <submittedName>
        <fullName evidence="3">Heterokaryon incompatibility protein</fullName>
    </submittedName>
</protein>
<evidence type="ECO:0000256" key="1">
    <source>
        <dbReference type="SAM" id="MobiDB-lite"/>
    </source>
</evidence>
<keyword evidence="4" id="KW-1185">Reference proteome</keyword>
<dbReference type="AlphaFoldDB" id="A0A167BIJ1"/>
<evidence type="ECO:0000313" key="3">
    <source>
        <dbReference type="EMBL" id="KZL81380.1"/>
    </source>
</evidence>
<reference evidence="3 4" key="1">
    <citation type="submission" date="2015-06" db="EMBL/GenBank/DDBJ databases">
        <title>Survival trade-offs in plant roots during colonization by closely related pathogenic and mutualistic fungi.</title>
        <authorList>
            <person name="Hacquard S."/>
            <person name="Kracher B."/>
            <person name="Hiruma K."/>
            <person name="Weinman A."/>
            <person name="Muench P."/>
            <person name="Garrido Oter R."/>
            <person name="Ver Loren van Themaat E."/>
            <person name="Dallerey J.-F."/>
            <person name="Damm U."/>
            <person name="Henrissat B."/>
            <person name="Lespinet O."/>
            <person name="Thon M."/>
            <person name="Kemen E."/>
            <person name="McHardy A.C."/>
            <person name="Schulze-Lefert P."/>
            <person name="O'Connell R.J."/>
        </authorList>
    </citation>
    <scope>NUCLEOTIDE SEQUENCE [LARGE SCALE GENOMIC DNA]</scope>
    <source>
        <strain evidence="3 4">MAFF 238704</strain>
    </source>
</reference>